<dbReference type="GO" id="GO:0005576">
    <property type="term" value="C:extracellular region"/>
    <property type="evidence" value="ECO:0007669"/>
    <property type="project" value="UniProtKB-SubCell"/>
</dbReference>
<dbReference type="GO" id="GO:0004222">
    <property type="term" value="F:metalloendopeptidase activity"/>
    <property type="evidence" value="ECO:0007669"/>
    <property type="project" value="UniProtKB-UniRule"/>
</dbReference>
<feature type="domain" description="Peptidase M4 C-terminal" evidence="11">
    <location>
        <begin position="388"/>
        <end position="547"/>
    </location>
</feature>
<evidence type="ECO:0000313" key="13">
    <source>
        <dbReference type="EMBL" id="PSL27464.1"/>
    </source>
</evidence>
<dbReference type="SUPFAM" id="SSF55486">
    <property type="entry name" value="Metalloproteases ('zincins'), catalytic domain"/>
    <property type="match status" value="1"/>
</dbReference>
<dbReference type="EMBL" id="PYAS01000008">
    <property type="protein sequence ID" value="PSL27464.1"/>
    <property type="molecule type" value="Genomic_DNA"/>
</dbReference>
<sequence length="548" mass="60700">MDSNFKNGLQSFVFHETEGSKEITNEMNSSLKSASARMVGGGRPKVEDVARIYLNKARTSENGILKDFIIRDPEASTLDFRPIQVEDIPFTGNKTVKFRQAINNVSVYGSAVNVEVDKNLKLVSINSSVIPELEISTVAKISAEEALRNASEYIQNAIPKTIIPLLYIYFFEGAWRLVYIVKNVISKREQSREHDDNTVHRPHRHALVNYVNVIIDANDGQVLKLAPRVMSLSSDALGDDGIKYRINYRQNNGNAELVDEENNVFTYDLNYDTYSSHGALPGTIIIEQSQTGWLSAGVSAHYNACLVAAFLRNVLRRNGIDNKGMTLVSTVRCIEQSGIQEWNNAAWLPGIDQMVYGQVHRGGTLKSLAVSLDVVAHEILHGVTEYSSGLEYEYQSGALNESYSDIFGIIISNYGKELDQWNWQLGEQTEGVPFRDLSKPTEYGQPDHMNDYFDVDYDYGGVHYNSGIHNKAAFNLITSPDDSGGHLFNADEVAALFYMGLVQLSNSSGFEDSRRSVINAANSLFKNDSSRAAKLAAVANAFSAVGIG</sequence>
<comment type="caution">
    <text evidence="13">The sequence shown here is derived from an EMBL/GenBank/DDBJ whole genome shotgun (WGS) entry which is preliminary data.</text>
</comment>
<feature type="domain" description="Peptidase M4" evidence="10">
    <location>
        <begin position="243"/>
        <end position="385"/>
    </location>
</feature>
<dbReference type="PANTHER" id="PTHR33794">
    <property type="entry name" value="BACILLOLYSIN"/>
    <property type="match status" value="1"/>
</dbReference>
<evidence type="ECO:0000259" key="11">
    <source>
        <dbReference type="Pfam" id="PF02868"/>
    </source>
</evidence>
<evidence type="ECO:0000256" key="6">
    <source>
        <dbReference type="ARBA" id="ARBA00022833"/>
    </source>
</evidence>
<comment type="subcellular location">
    <subcellularLocation>
        <location evidence="9">Secreted</location>
    </subcellularLocation>
</comment>
<dbReference type="PANTHER" id="PTHR33794:SF1">
    <property type="entry name" value="BACILLOLYSIN"/>
    <property type="match status" value="1"/>
</dbReference>
<dbReference type="InterPro" id="IPR027268">
    <property type="entry name" value="Peptidase_M4/M1_CTD_sf"/>
</dbReference>
<dbReference type="CDD" id="cd09597">
    <property type="entry name" value="M4_TLP"/>
    <property type="match status" value="1"/>
</dbReference>
<dbReference type="InterPro" id="IPR050728">
    <property type="entry name" value="Zinc_Metalloprotease_M4"/>
</dbReference>
<dbReference type="InterPro" id="IPR011096">
    <property type="entry name" value="FTP_domain"/>
</dbReference>
<evidence type="ECO:0000256" key="5">
    <source>
        <dbReference type="ARBA" id="ARBA00022801"/>
    </source>
</evidence>
<comment type="function">
    <text evidence="9">Extracellular zinc metalloprotease.</text>
</comment>
<keyword evidence="14" id="KW-1185">Reference proteome</keyword>
<dbReference type="OrthoDB" id="291295at2"/>
<gene>
    <name evidence="13" type="ORF">CLV60_108322</name>
</gene>
<evidence type="ECO:0000313" key="14">
    <source>
        <dbReference type="Proteomes" id="UP000241964"/>
    </source>
</evidence>
<evidence type="ECO:0000259" key="12">
    <source>
        <dbReference type="Pfam" id="PF07504"/>
    </source>
</evidence>
<evidence type="ECO:0000256" key="2">
    <source>
        <dbReference type="ARBA" id="ARBA00022670"/>
    </source>
</evidence>
<dbReference type="GO" id="GO:0046872">
    <property type="term" value="F:metal ion binding"/>
    <property type="evidence" value="ECO:0007669"/>
    <property type="project" value="UniProtKB-UniRule"/>
</dbReference>
<comment type="similarity">
    <text evidence="1 9">Belongs to the peptidase M4 family.</text>
</comment>
<comment type="cofactor">
    <cofactor evidence="9">
        <name>Zn(2+)</name>
        <dbReference type="ChEBI" id="CHEBI:29105"/>
    </cofactor>
</comment>
<dbReference type="Pfam" id="PF07504">
    <property type="entry name" value="FTP"/>
    <property type="match status" value="1"/>
</dbReference>
<evidence type="ECO:0000256" key="3">
    <source>
        <dbReference type="ARBA" id="ARBA00022723"/>
    </source>
</evidence>
<keyword evidence="9" id="KW-0964">Secreted</keyword>
<dbReference type="InterPro" id="IPR023612">
    <property type="entry name" value="Peptidase_M4"/>
</dbReference>
<evidence type="ECO:0000256" key="1">
    <source>
        <dbReference type="ARBA" id="ARBA00009388"/>
    </source>
</evidence>
<dbReference type="GO" id="GO:0006508">
    <property type="term" value="P:proteolysis"/>
    <property type="evidence" value="ECO:0007669"/>
    <property type="project" value="UniProtKB-KW"/>
</dbReference>
<keyword evidence="7 9" id="KW-0482">Metalloprotease</keyword>
<feature type="domain" description="FTP" evidence="12">
    <location>
        <begin position="79"/>
        <end position="129"/>
    </location>
</feature>
<accession>A0A2P8G0I0</accession>
<dbReference type="Proteomes" id="UP000241964">
    <property type="component" value="Unassembled WGS sequence"/>
</dbReference>
<dbReference type="Gene3D" id="3.10.170.10">
    <property type="match status" value="1"/>
</dbReference>
<dbReference type="RefSeq" id="WP_106596854.1">
    <property type="nucleotide sequence ID" value="NZ_PYAS01000008.1"/>
</dbReference>
<feature type="active site" description="Proton donor" evidence="8">
    <location>
        <position position="463"/>
    </location>
</feature>
<evidence type="ECO:0000256" key="8">
    <source>
        <dbReference type="PIRSR" id="PIRSR623612-1"/>
    </source>
</evidence>
<keyword evidence="5 9" id="KW-0378">Hydrolase</keyword>
<keyword evidence="4" id="KW-0732">Signal</keyword>
<keyword evidence="2 9" id="KW-0645">Protease</keyword>
<proteinExistence type="inferred from homology"/>
<keyword evidence="6 9" id="KW-0862">Zinc</keyword>
<name>A0A2P8G0I0_9BACT</name>
<dbReference type="Gene3D" id="1.10.390.10">
    <property type="entry name" value="Neutral Protease Domain 2"/>
    <property type="match status" value="1"/>
</dbReference>
<evidence type="ECO:0000256" key="7">
    <source>
        <dbReference type="ARBA" id="ARBA00023049"/>
    </source>
</evidence>
<dbReference type="InterPro" id="IPR013856">
    <property type="entry name" value="Peptidase_M4_domain"/>
</dbReference>
<dbReference type="Pfam" id="PF01447">
    <property type="entry name" value="Peptidase_M4"/>
    <property type="match status" value="1"/>
</dbReference>
<feature type="active site" evidence="8">
    <location>
        <position position="378"/>
    </location>
</feature>
<evidence type="ECO:0000259" key="10">
    <source>
        <dbReference type="Pfam" id="PF01447"/>
    </source>
</evidence>
<dbReference type="AlphaFoldDB" id="A0A2P8G0I0"/>
<dbReference type="EC" id="3.4.24.-" evidence="9"/>
<organism evidence="13 14">
    <name type="scientific">Dyadobacter jiangsuensis</name>
    <dbReference type="NCBI Taxonomy" id="1591085"/>
    <lineage>
        <taxon>Bacteria</taxon>
        <taxon>Pseudomonadati</taxon>
        <taxon>Bacteroidota</taxon>
        <taxon>Cytophagia</taxon>
        <taxon>Cytophagales</taxon>
        <taxon>Spirosomataceae</taxon>
        <taxon>Dyadobacter</taxon>
    </lineage>
</organism>
<dbReference type="InterPro" id="IPR001570">
    <property type="entry name" value="Peptidase_M4_C_domain"/>
</dbReference>
<reference evidence="13 14" key="1">
    <citation type="submission" date="2018-03" db="EMBL/GenBank/DDBJ databases">
        <title>Genomic Encyclopedia of Archaeal and Bacterial Type Strains, Phase II (KMG-II): from individual species to whole genera.</title>
        <authorList>
            <person name="Goeker M."/>
        </authorList>
    </citation>
    <scope>NUCLEOTIDE SEQUENCE [LARGE SCALE GENOMIC DNA]</scope>
    <source>
        <strain evidence="13 14">DSM 29057</strain>
    </source>
</reference>
<dbReference type="PRINTS" id="PR00730">
    <property type="entry name" value="THERMOLYSIN"/>
</dbReference>
<protein>
    <recommendedName>
        <fullName evidence="9">Neutral metalloproteinase</fullName>
        <ecNumber evidence="9">3.4.24.-</ecNumber>
    </recommendedName>
</protein>
<keyword evidence="3" id="KW-0479">Metal-binding</keyword>
<evidence type="ECO:0000256" key="9">
    <source>
        <dbReference type="RuleBase" id="RU366073"/>
    </source>
</evidence>
<dbReference type="Pfam" id="PF02868">
    <property type="entry name" value="Peptidase_M4_C"/>
    <property type="match status" value="1"/>
</dbReference>
<evidence type="ECO:0000256" key="4">
    <source>
        <dbReference type="ARBA" id="ARBA00022729"/>
    </source>
</evidence>